<keyword evidence="12" id="KW-1185">Reference proteome</keyword>
<dbReference type="InterPro" id="IPR028994">
    <property type="entry name" value="Integrin_alpha_N"/>
</dbReference>
<feature type="chain" id="PRO_5034287531" description="Peptidase S1 domain-containing protein" evidence="9">
    <location>
        <begin position="24"/>
        <end position="581"/>
    </location>
</feature>
<dbReference type="FunFam" id="2.40.10.10:FF:000036">
    <property type="entry name" value="Trypsin beta"/>
    <property type="match status" value="1"/>
</dbReference>
<name>A0A8I0P5W1_9ACTN</name>
<feature type="region of interest" description="Disordered" evidence="8">
    <location>
        <begin position="44"/>
        <end position="67"/>
    </location>
</feature>
<dbReference type="SUPFAM" id="SSF50494">
    <property type="entry name" value="Trypsin-like serine proteases"/>
    <property type="match status" value="1"/>
</dbReference>
<evidence type="ECO:0000256" key="1">
    <source>
        <dbReference type="ARBA" id="ARBA00007664"/>
    </source>
</evidence>
<evidence type="ECO:0000256" key="7">
    <source>
        <dbReference type="RuleBase" id="RU363034"/>
    </source>
</evidence>
<dbReference type="Pfam" id="PF13517">
    <property type="entry name" value="FG-GAP_3"/>
    <property type="match status" value="2"/>
</dbReference>
<dbReference type="PRINTS" id="PR00722">
    <property type="entry name" value="CHYMOTRYPSIN"/>
</dbReference>
<evidence type="ECO:0000256" key="5">
    <source>
        <dbReference type="ARBA" id="ARBA00022825"/>
    </source>
</evidence>
<evidence type="ECO:0000256" key="6">
    <source>
        <dbReference type="ARBA" id="ARBA00023157"/>
    </source>
</evidence>
<protein>
    <recommendedName>
        <fullName evidence="10">Peptidase S1 domain-containing protein</fullName>
    </recommendedName>
</protein>
<keyword evidence="2 7" id="KW-0645">Protease</keyword>
<evidence type="ECO:0000256" key="9">
    <source>
        <dbReference type="SAM" id="SignalP"/>
    </source>
</evidence>
<dbReference type="InterPro" id="IPR009003">
    <property type="entry name" value="Peptidase_S1_PA"/>
</dbReference>
<proteinExistence type="inferred from homology"/>
<evidence type="ECO:0000313" key="11">
    <source>
        <dbReference type="EMBL" id="MBE1600281.1"/>
    </source>
</evidence>
<comment type="caution">
    <text evidence="11">The sequence shown here is derived from an EMBL/GenBank/DDBJ whole genome shotgun (WGS) entry which is preliminary data.</text>
</comment>
<dbReference type="SUPFAM" id="SSF69318">
    <property type="entry name" value="Integrin alpha N-terminal domain"/>
    <property type="match status" value="1"/>
</dbReference>
<dbReference type="InterPro" id="IPR001254">
    <property type="entry name" value="Trypsin_dom"/>
</dbReference>
<evidence type="ECO:0000313" key="12">
    <source>
        <dbReference type="Proteomes" id="UP000629287"/>
    </source>
</evidence>
<dbReference type="InterPro" id="IPR018114">
    <property type="entry name" value="TRYPSIN_HIS"/>
</dbReference>
<dbReference type="InterPro" id="IPR043504">
    <property type="entry name" value="Peptidase_S1_PA_chymotrypsin"/>
</dbReference>
<evidence type="ECO:0000256" key="8">
    <source>
        <dbReference type="SAM" id="MobiDB-lite"/>
    </source>
</evidence>
<dbReference type="AlphaFoldDB" id="A0A8I0P5W1"/>
<dbReference type="Gene3D" id="2.40.10.10">
    <property type="entry name" value="Trypsin-like serine proteases"/>
    <property type="match status" value="1"/>
</dbReference>
<dbReference type="PANTHER" id="PTHR24276">
    <property type="entry name" value="POLYSERASE-RELATED"/>
    <property type="match status" value="1"/>
</dbReference>
<dbReference type="GO" id="GO:0004252">
    <property type="term" value="F:serine-type endopeptidase activity"/>
    <property type="evidence" value="ECO:0007669"/>
    <property type="project" value="InterPro"/>
</dbReference>
<comment type="similarity">
    <text evidence="1">Belongs to the peptidase S1 family.</text>
</comment>
<dbReference type="Pfam" id="PF00089">
    <property type="entry name" value="Trypsin"/>
    <property type="match status" value="1"/>
</dbReference>
<dbReference type="PROSITE" id="PS00134">
    <property type="entry name" value="TRYPSIN_HIS"/>
    <property type="match status" value="1"/>
</dbReference>
<dbReference type="SMART" id="SM00020">
    <property type="entry name" value="Tryp_SPc"/>
    <property type="match status" value="1"/>
</dbReference>
<accession>A0A8I0P5W1</accession>
<reference evidence="11 12" key="1">
    <citation type="submission" date="2020-10" db="EMBL/GenBank/DDBJ databases">
        <title>Sequencing the genomes of 1000 actinobacteria strains.</title>
        <authorList>
            <person name="Klenk H.-P."/>
        </authorList>
    </citation>
    <scope>NUCLEOTIDE SEQUENCE [LARGE SCALE GENOMIC DNA]</scope>
    <source>
        <strain evidence="11 12">DSM 41803</strain>
    </source>
</reference>
<evidence type="ECO:0000256" key="2">
    <source>
        <dbReference type="ARBA" id="ARBA00022670"/>
    </source>
</evidence>
<dbReference type="PROSITE" id="PS00135">
    <property type="entry name" value="TRYPSIN_SER"/>
    <property type="match status" value="1"/>
</dbReference>
<feature type="signal peptide" evidence="9">
    <location>
        <begin position="1"/>
        <end position="23"/>
    </location>
</feature>
<evidence type="ECO:0000256" key="4">
    <source>
        <dbReference type="ARBA" id="ARBA00022801"/>
    </source>
</evidence>
<evidence type="ECO:0000259" key="10">
    <source>
        <dbReference type="PROSITE" id="PS50240"/>
    </source>
</evidence>
<dbReference type="PANTHER" id="PTHR24276:SF98">
    <property type="entry name" value="FI18310P1-RELATED"/>
    <property type="match status" value="1"/>
</dbReference>
<keyword evidence="5 7" id="KW-0720">Serine protease</keyword>
<dbReference type="EMBL" id="JADBGF010000001">
    <property type="protein sequence ID" value="MBE1600281.1"/>
    <property type="molecule type" value="Genomic_DNA"/>
</dbReference>
<keyword evidence="4 7" id="KW-0378">Hydrolase</keyword>
<dbReference type="Gene3D" id="2.130.10.130">
    <property type="entry name" value="Integrin alpha, N-terminal"/>
    <property type="match status" value="2"/>
</dbReference>
<feature type="domain" description="Peptidase S1" evidence="10">
    <location>
        <begin position="71"/>
        <end position="314"/>
    </location>
</feature>
<dbReference type="Proteomes" id="UP000629287">
    <property type="component" value="Unassembled WGS sequence"/>
</dbReference>
<dbReference type="InterPro" id="IPR050430">
    <property type="entry name" value="Peptidase_S1"/>
</dbReference>
<dbReference type="PROSITE" id="PS50240">
    <property type="entry name" value="TRYPSIN_DOM"/>
    <property type="match status" value="1"/>
</dbReference>
<keyword evidence="3 9" id="KW-0732">Signal</keyword>
<dbReference type="InterPro" id="IPR013517">
    <property type="entry name" value="FG-GAP"/>
</dbReference>
<dbReference type="InterPro" id="IPR033116">
    <property type="entry name" value="TRYPSIN_SER"/>
</dbReference>
<evidence type="ECO:0000256" key="3">
    <source>
        <dbReference type="ARBA" id="ARBA00022729"/>
    </source>
</evidence>
<organism evidence="11 12">
    <name type="scientific">Streptomyces stelliscabiei</name>
    <dbReference type="NCBI Taxonomy" id="146820"/>
    <lineage>
        <taxon>Bacteria</taxon>
        <taxon>Bacillati</taxon>
        <taxon>Actinomycetota</taxon>
        <taxon>Actinomycetes</taxon>
        <taxon>Kitasatosporales</taxon>
        <taxon>Streptomycetaceae</taxon>
        <taxon>Streptomyces</taxon>
    </lineage>
</organism>
<gene>
    <name evidence="11" type="ORF">H4687_006410</name>
</gene>
<keyword evidence="6" id="KW-1015">Disulfide bond</keyword>
<sequence>MSGAIAAAIAGALLLTSASGVSADTGTTPDALDVRIAKAMAADDTANANLPEREPSSSTSSDSGLQQSAQIIGGSTTTIGSAPWMAQLWYYDPTQDLGFFCGGSVVSPTKILTAAHCVDKDYYNWVEYGEIITGTDQLPTAVYNDDGTLDHVDYHGGTRSTLSRQWNHSSWNEDEIDNDVAVLTLSAPVSATPIKMTSSDDTASYKAGTSAKAYGWGRTSSKTEDISQTLKTATLPIVSDTTCGNTWGDYFIKGHMVCAGKPAGGTDATTTATCNGDSGGPLVVNNKVVGVVSWGVTDCVYKGAYPVFAKVSKYTGAAYPRVDDAAITRDGKADVFLRNKETGTGYVRASTGSKLGDRQSLSSNGSWTGYNLVQQTDLNRDGYQDFVLRRSSDGDVFWRRYVPSSKTWTTTQIFDDWKTRTRIVTPGDVTGDALPDLLSVDSAGALWIYPGKGTGSFGTRVKVGTGWSQYNAVVGHGDFNGDGKADLIARTKTGSNVYLYKGTGKSGTGAFATRIKVRSDWSAYNTLLTPGDVSGDGRADLLARTPAGTLYLYKGTGKATSEIFGTRGSVGTSYAQYDLLG</sequence>
<dbReference type="GO" id="GO:0006508">
    <property type="term" value="P:proteolysis"/>
    <property type="evidence" value="ECO:0007669"/>
    <property type="project" value="UniProtKB-KW"/>
</dbReference>
<dbReference type="CDD" id="cd00190">
    <property type="entry name" value="Tryp_SPc"/>
    <property type="match status" value="1"/>
</dbReference>
<dbReference type="InterPro" id="IPR001314">
    <property type="entry name" value="Peptidase_S1A"/>
</dbReference>